<feature type="compositionally biased region" description="Low complexity" evidence="7">
    <location>
        <begin position="447"/>
        <end position="462"/>
    </location>
</feature>
<dbReference type="Pfam" id="PF00225">
    <property type="entry name" value="Kinesin"/>
    <property type="match status" value="1"/>
</dbReference>
<evidence type="ECO:0000313" key="10">
    <source>
        <dbReference type="Proteomes" id="UP001165060"/>
    </source>
</evidence>
<feature type="region of interest" description="Disordered" evidence="7">
    <location>
        <begin position="223"/>
        <end position="340"/>
    </location>
</feature>
<feature type="coiled-coil region" evidence="6">
    <location>
        <begin position="925"/>
        <end position="1060"/>
    </location>
</feature>
<feature type="coiled-coil region" evidence="6">
    <location>
        <begin position="188"/>
        <end position="215"/>
    </location>
</feature>
<dbReference type="InterPro" id="IPR027417">
    <property type="entry name" value="P-loop_NTPase"/>
</dbReference>
<keyword evidence="1" id="KW-0547">Nucleotide-binding</keyword>
<evidence type="ECO:0000256" key="7">
    <source>
        <dbReference type="SAM" id="MobiDB-lite"/>
    </source>
</evidence>
<evidence type="ECO:0000256" key="5">
    <source>
        <dbReference type="PROSITE-ProRule" id="PRU00283"/>
    </source>
</evidence>
<dbReference type="PRINTS" id="PR00380">
    <property type="entry name" value="KINESINHEAVY"/>
</dbReference>
<feature type="compositionally biased region" description="Basic and acidic residues" evidence="7">
    <location>
        <begin position="301"/>
        <end position="312"/>
    </location>
</feature>
<feature type="compositionally biased region" description="Low complexity" evidence="7">
    <location>
        <begin position="315"/>
        <end position="329"/>
    </location>
</feature>
<reference evidence="9 10" key="1">
    <citation type="journal article" date="2023" name="Commun. Biol.">
        <title>Genome analysis of Parmales, the sister group of diatoms, reveals the evolutionary specialization of diatoms from phago-mixotrophs to photoautotrophs.</title>
        <authorList>
            <person name="Ban H."/>
            <person name="Sato S."/>
            <person name="Yoshikawa S."/>
            <person name="Yamada K."/>
            <person name="Nakamura Y."/>
            <person name="Ichinomiya M."/>
            <person name="Sato N."/>
            <person name="Blanc-Mathieu R."/>
            <person name="Endo H."/>
            <person name="Kuwata A."/>
            <person name="Ogata H."/>
        </authorList>
    </citation>
    <scope>NUCLEOTIDE SEQUENCE [LARGE SCALE GENOMIC DNA]</scope>
</reference>
<keyword evidence="10" id="KW-1185">Reference proteome</keyword>
<dbReference type="PANTHER" id="PTHR47968:SF75">
    <property type="entry name" value="CENTROMERE-ASSOCIATED PROTEIN E"/>
    <property type="match status" value="1"/>
</dbReference>
<feature type="compositionally biased region" description="Basic residues" evidence="7">
    <location>
        <begin position="234"/>
        <end position="245"/>
    </location>
</feature>
<dbReference type="InterPro" id="IPR036961">
    <property type="entry name" value="Kinesin_motor_dom_sf"/>
</dbReference>
<evidence type="ECO:0000256" key="2">
    <source>
        <dbReference type="ARBA" id="ARBA00022840"/>
    </source>
</evidence>
<dbReference type="EMBL" id="BRYB01006579">
    <property type="protein sequence ID" value="GMI52210.1"/>
    <property type="molecule type" value="Genomic_DNA"/>
</dbReference>
<gene>
    <name evidence="9" type="ORF">TeGR_g2168</name>
</gene>
<evidence type="ECO:0000313" key="9">
    <source>
        <dbReference type="EMBL" id="GMI52210.1"/>
    </source>
</evidence>
<sequence length="1120" mass="120246">MNERSSRSHTIFRITLESRPKPDESQPEPELGEKARTQDIVRVSTLNLVDLAGSESVRLTGASGERQKEGGKINQSLLTLSRVIHSLGEASSTNTHVHVNYRDSKLTRILQPNLSGNARIAVICCATPSELYLEETRSTLQFAARAKLVKTSAKVNEVLDDRAVIKKLQKELSEARLLAGGKKAIEHLRNLEKERNTLAKDKETAEQTVQRLKDSIIRGGTLFDPHDALPSHLTPHKKRANKRRQTVAPGGPKPSSFLFGSPSSSSPAAAPDARRKSVGTALSRPLLAPPSPANPISDLAKFVKETADDKNRRLSSSSSTSSASSASSSLPPPAPSSNSEVDLLRQALQAKGQQNANLKEKVKALQTNSEDQIKVLQSQLDVAAAERDAAAAEKAALSIERDEIATMCEEVMKEKDGLAADKEEMLGEKEILQLEKEKAELEREEAVSTQEEASATAASSSSAQEAAESAAAAASAAAEAAEAKAAECMAAMEAAEEKAASAAAAAEAATASAAEASAAQEAAAATLAEKETALEGAVKKAAQLQFDIDAARDDNEDLLEGVKDAESLAAQVATLTEEVAAATASLEEKTAALDASEKSAATMTELLEKSEADITALKAEIEEGKGDLDDALAMAEEYKAQAESAAANEELVAEFEEYKTNMAEEKMASEEALTALKASHCEEKASIALEFQQTIAKMREATKDLESELAGSRTGELEFKQNCENLKASLATAETSAYESKQQLEDLTDQVESIELSATAARNAADTANAEVIALRSELKKLRRESASPKTAAPAVDTAAVGKLKDELAAKDARIKKLEAVRLTKDQCAALKKMKEERIKYMNRCKELDGLNKKLRSGAGGGAAVDEANVMEIKNLQDSNAALTEKLRKYAGHCQRLEGEKAAAVDTIKSSDLAEHPDKDFAGSIATIVERLQAAEEECEALASAETRANAYLTQLDRLREDKEKIEEERDDLREKTGALGQTQQELALELHAAEEKVAVLVEQKEVGEEGRKEKAGEVEGEKSKVRFLEQENLQLMMDAKQLKRELQGYKAELEAMRKTNVKGALRERKVVGGQENEENEGGESAEAVSKIPMRGIAAIAEGGELETVDEENTGECKQS</sequence>
<evidence type="ECO:0000256" key="4">
    <source>
        <dbReference type="ARBA" id="ARBA00023175"/>
    </source>
</evidence>
<keyword evidence="3 6" id="KW-0175">Coiled coil</keyword>
<dbReference type="PROSITE" id="PS50067">
    <property type="entry name" value="KINESIN_MOTOR_2"/>
    <property type="match status" value="1"/>
</dbReference>
<comment type="similarity">
    <text evidence="5">Belongs to the TRAFAC class myosin-kinesin ATPase superfamily. Kinesin family.</text>
</comment>
<dbReference type="PANTHER" id="PTHR47968">
    <property type="entry name" value="CENTROMERE PROTEIN E"/>
    <property type="match status" value="1"/>
</dbReference>
<dbReference type="SUPFAM" id="SSF52540">
    <property type="entry name" value="P-loop containing nucleoside triphosphate hydrolases"/>
    <property type="match status" value="1"/>
</dbReference>
<dbReference type="Proteomes" id="UP001165060">
    <property type="component" value="Unassembled WGS sequence"/>
</dbReference>
<comment type="caution">
    <text evidence="9">The sequence shown here is derived from an EMBL/GenBank/DDBJ whole genome shotgun (WGS) entry which is preliminary data.</text>
</comment>
<dbReference type="InterPro" id="IPR019821">
    <property type="entry name" value="Kinesin_motor_CS"/>
</dbReference>
<feature type="coiled-coil region" evidence="6">
    <location>
        <begin position="873"/>
        <end position="900"/>
    </location>
</feature>
<feature type="region of interest" description="Disordered" evidence="7">
    <location>
        <begin position="438"/>
        <end position="462"/>
    </location>
</feature>
<comment type="caution">
    <text evidence="5">Lacks conserved residue(s) required for the propagation of feature annotation.</text>
</comment>
<dbReference type="Gene3D" id="3.40.850.10">
    <property type="entry name" value="Kinesin motor domain"/>
    <property type="match status" value="1"/>
</dbReference>
<protein>
    <recommendedName>
        <fullName evidence="8">Kinesin motor domain-containing protein</fullName>
    </recommendedName>
</protein>
<evidence type="ECO:0000259" key="8">
    <source>
        <dbReference type="PROSITE" id="PS50067"/>
    </source>
</evidence>
<proteinExistence type="inferred from homology"/>
<evidence type="ECO:0000256" key="1">
    <source>
        <dbReference type="ARBA" id="ARBA00022741"/>
    </source>
</evidence>
<feature type="coiled-coil region" evidence="6">
    <location>
        <begin position="548"/>
        <end position="708"/>
    </location>
</feature>
<feature type="compositionally biased region" description="Low complexity" evidence="7">
    <location>
        <begin position="249"/>
        <end position="271"/>
    </location>
</feature>
<feature type="coiled-coil region" evidence="6">
    <location>
        <begin position="744"/>
        <end position="821"/>
    </location>
</feature>
<organism evidence="9 10">
    <name type="scientific">Tetraparma gracilis</name>
    <dbReference type="NCBI Taxonomy" id="2962635"/>
    <lineage>
        <taxon>Eukaryota</taxon>
        <taxon>Sar</taxon>
        <taxon>Stramenopiles</taxon>
        <taxon>Ochrophyta</taxon>
        <taxon>Bolidophyceae</taxon>
        <taxon>Parmales</taxon>
        <taxon>Triparmaceae</taxon>
        <taxon>Tetraparma</taxon>
    </lineage>
</organism>
<feature type="domain" description="Kinesin motor" evidence="8">
    <location>
        <begin position="1"/>
        <end position="149"/>
    </location>
</feature>
<evidence type="ECO:0000256" key="6">
    <source>
        <dbReference type="SAM" id="Coils"/>
    </source>
</evidence>
<dbReference type="InterPro" id="IPR027640">
    <property type="entry name" value="Kinesin-like_fam"/>
</dbReference>
<evidence type="ECO:0000256" key="3">
    <source>
        <dbReference type="ARBA" id="ARBA00023054"/>
    </source>
</evidence>
<feature type="region of interest" description="Disordered" evidence="7">
    <location>
        <begin position="1"/>
        <end position="37"/>
    </location>
</feature>
<name>A0ABQ6NB05_9STRA</name>
<dbReference type="PROSITE" id="PS00411">
    <property type="entry name" value="KINESIN_MOTOR_1"/>
    <property type="match status" value="1"/>
</dbReference>
<accession>A0ABQ6NB05</accession>
<dbReference type="SMART" id="SM00129">
    <property type="entry name" value="KISc"/>
    <property type="match status" value="1"/>
</dbReference>
<dbReference type="InterPro" id="IPR001752">
    <property type="entry name" value="Kinesin_motor_dom"/>
</dbReference>
<keyword evidence="4" id="KW-0505">Motor protein</keyword>
<keyword evidence="2" id="KW-0067">ATP-binding</keyword>
<feature type="region of interest" description="Disordered" evidence="7">
    <location>
        <begin position="1069"/>
        <end position="1090"/>
    </location>
</feature>